<evidence type="ECO:0000313" key="2">
    <source>
        <dbReference type="EMBL" id="MYV18035.1"/>
    </source>
</evidence>
<proteinExistence type="predicted"/>
<accession>A0A6N9I4X7</accession>
<feature type="transmembrane region" description="Helical" evidence="1">
    <location>
        <begin position="6"/>
        <end position="28"/>
    </location>
</feature>
<dbReference type="RefSeq" id="WP_161004320.1">
    <property type="nucleotide sequence ID" value="NZ_WEZQ01000019.1"/>
</dbReference>
<keyword evidence="1" id="KW-0472">Membrane</keyword>
<evidence type="ECO:0000256" key="1">
    <source>
        <dbReference type="SAM" id="Phobius"/>
    </source>
</evidence>
<evidence type="ECO:0000313" key="3">
    <source>
        <dbReference type="Proteomes" id="UP000449209"/>
    </source>
</evidence>
<keyword evidence="1" id="KW-1133">Transmembrane helix</keyword>
<name>A0A6N9I4X7_9LACO</name>
<organism evidence="2 3">
    <name type="scientific">Furfurilactobacillus milii</name>
    <dbReference type="NCBI Taxonomy" id="2888272"/>
    <lineage>
        <taxon>Bacteria</taxon>
        <taxon>Bacillati</taxon>
        <taxon>Bacillota</taxon>
        <taxon>Bacilli</taxon>
        <taxon>Lactobacillales</taxon>
        <taxon>Lactobacillaceae</taxon>
        <taxon>Furfurilactobacillus</taxon>
    </lineage>
</organism>
<dbReference type="AlphaFoldDB" id="A0A6N9I4X7"/>
<dbReference type="Proteomes" id="UP000449209">
    <property type="component" value="Unassembled WGS sequence"/>
</dbReference>
<dbReference type="EMBL" id="WEZQ01000019">
    <property type="protein sequence ID" value="MYV18035.1"/>
    <property type="molecule type" value="Genomic_DNA"/>
</dbReference>
<gene>
    <name evidence="2" type="ORF">GB993_11030</name>
</gene>
<dbReference type="OrthoDB" id="2311569at2"/>
<reference evidence="2 3" key="1">
    <citation type="journal article" date="2019" name="Appl. Environ. Microbiol.">
        <title>Genetic determinants of hydroxycinnamic acid metabolism in heterofermentative lactobacilli.</title>
        <authorList>
            <person name="Gaur G."/>
            <person name="Oh J.H."/>
            <person name="Filannino P."/>
            <person name="Gobbetti M."/>
            <person name="van Pijkeren J.P."/>
            <person name="Ganzle M.G."/>
        </authorList>
    </citation>
    <scope>NUCLEOTIDE SEQUENCE [LARGE SCALE GENOMIC DNA]</scope>
    <source>
        <strain evidence="2 3">C5</strain>
    </source>
</reference>
<keyword evidence="1" id="KW-0812">Transmembrane</keyword>
<comment type="caution">
    <text evidence="2">The sequence shown here is derived from an EMBL/GenBank/DDBJ whole genome shotgun (WGS) entry which is preliminary data.</text>
</comment>
<protein>
    <recommendedName>
        <fullName evidence="4">Prepilin-type N-terminal cleavage/methylation domain-containing protein</fullName>
    </recommendedName>
</protein>
<sequence length="142" mass="16227">MLKNRSAFTLVESLLVLAVTTAILGIGVQTFKVTRERQAETQFFETLVSLFERAKMHTMLGRLVTEINIDDRKVVYKETYHQPQTIKMPSTLSVTKTSPKILIIKDEMIAPRRIVLTSSLGEEYAIKPQLGWGIIHIEKLKR</sequence>
<evidence type="ECO:0008006" key="4">
    <source>
        <dbReference type="Google" id="ProtNLM"/>
    </source>
</evidence>